<dbReference type="Proteomes" id="UP001195769">
    <property type="component" value="Unassembled WGS sequence"/>
</dbReference>
<evidence type="ECO:0000313" key="1">
    <source>
        <dbReference type="EMBL" id="KAG1902269.1"/>
    </source>
</evidence>
<keyword evidence="2" id="KW-1185">Reference proteome</keyword>
<name>A0AAD4EC46_9AGAM</name>
<dbReference type="AlphaFoldDB" id="A0AAD4EC46"/>
<gene>
    <name evidence="1" type="ORF">F5891DRAFT_949578</name>
</gene>
<dbReference type="GeneID" id="64669185"/>
<accession>A0AAD4EC46</accession>
<protein>
    <submittedName>
        <fullName evidence="1">Uncharacterized protein</fullName>
    </submittedName>
</protein>
<sequence>LNLLSPAVLACRHANGEKNKVIHKSWVRLCGTYQAKGGVLVTKEARATLQEIATLCFAIPPPCT</sequence>
<proteinExistence type="predicted"/>
<feature type="non-terminal residue" evidence="1">
    <location>
        <position position="1"/>
    </location>
</feature>
<comment type="caution">
    <text evidence="1">The sequence shown here is derived from an EMBL/GenBank/DDBJ whole genome shotgun (WGS) entry which is preliminary data.</text>
</comment>
<organism evidence="1 2">
    <name type="scientific">Suillus fuscotomentosus</name>
    <dbReference type="NCBI Taxonomy" id="1912939"/>
    <lineage>
        <taxon>Eukaryota</taxon>
        <taxon>Fungi</taxon>
        <taxon>Dikarya</taxon>
        <taxon>Basidiomycota</taxon>
        <taxon>Agaricomycotina</taxon>
        <taxon>Agaricomycetes</taxon>
        <taxon>Agaricomycetidae</taxon>
        <taxon>Boletales</taxon>
        <taxon>Suillineae</taxon>
        <taxon>Suillaceae</taxon>
        <taxon>Suillus</taxon>
    </lineage>
</organism>
<evidence type="ECO:0000313" key="2">
    <source>
        <dbReference type="Proteomes" id="UP001195769"/>
    </source>
</evidence>
<dbReference type="RefSeq" id="XP_041227844.1">
    <property type="nucleotide sequence ID" value="XM_041374887.1"/>
</dbReference>
<reference evidence="1" key="1">
    <citation type="journal article" date="2020" name="New Phytol.">
        <title>Comparative genomics reveals dynamic genome evolution in host specialist ectomycorrhizal fungi.</title>
        <authorList>
            <person name="Lofgren L.A."/>
            <person name="Nguyen N.H."/>
            <person name="Vilgalys R."/>
            <person name="Ruytinx J."/>
            <person name="Liao H.L."/>
            <person name="Branco S."/>
            <person name="Kuo A."/>
            <person name="LaButti K."/>
            <person name="Lipzen A."/>
            <person name="Andreopoulos W."/>
            <person name="Pangilinan J."/>
            <person name="Riley R."/>
            <person name="Hundley H."/>
            <person name="Na H."/>
            <person name="Barry K."/>
            <person name="Grigoriev I.V."/>
            <person name="Stajich J.E."/>
            <person name="Kennedy P.G."/>
        </authorList>
    </citation>
    <scope>NUCLEOTIDE SEQUENCE</scope>
    <source>
        <strain evidence="1">FC203</strain>
    </source>
</reference>
<dbReference type="EMBL" id="JABBWK010000018">
    <property type="protein sequence ID" value="KAG1902269.1"/>
    <property type="molecule type" value="Genomic_DNA"/>
</dbReference>